<gene>
    <name evidence="4" type="ORF">MNBD_NITROSPINAE04-1037</name>
</gene>
<dbReference type="AlphaFoldDB" id="A0A3B1BCF5"/>
<dbReference type="Pfam" id="PF13439">
    <property type="entry name" value="Glyco_transf_4"/>
    <property type="match status" value="1"/>
</dbReference>
<accession>A0A3B1BCF5</accession>
<evidence type="ECO:0000259" key="3">
    <source>
        <dbReference type="Pfam" id="PF13439"/>
    </source>
</evidence>
<dbReference type="Gene3D" id="3.40.50.2000">
    <property type="entry name" value="Glycogen Phosphorylase B"/>
    <property type="match status" value="2"/>
</dbReference>
<feature type="domain" description="Glycosyl transferase family 1" evidence="2">
    <location>
        <begin position="187"/>
        <end position="335"/>
    </location>
</feature>
<dbReference type="EMBL" id="UOGA01000052">
    <property type="protein sequence ID" value="VAX15956.1"/>
    <property type="molecule type" value="Genomic_DNA"/>
</dbReference>
<evidence type="ECO:0000256" key="1">
    <source>
        <dbReference type="ARBA" id="ARBA00022679"/>
    </source>
</evidence>
<name>A0A3B1BCF5_9ZZZZ</name>
<dbReference type="GO" id="GO:0009103">
    <property type="term" value="P:lipopolysaccharide biosynthetic process"/>
    <property type="evidence" value="ECO:0007669"/>
    <property type="project" value="TreeGrafter"/>
</dbReference>
<dbReference type="PANTHER" id="PTHR46401:SF2">
    <property type="entry name" value="GLYCOSYLTRANSFERASE WBBK-RELATED"/>
    <property type="match status" value="1"/>
</dbReference>
<keyword evidence="1" id="KW-0808">Transferase</keyword>
<proteinExistence type="predicted"/>
<feature type="domain" description="Glycosyltransferase subfamily 4-like N-terminal" evidence="3">
    <location>
        <begin position="14"/>
        <end position="164"/>
    </location>
</feature>
<reference evidence="4" key="1">
    <citation type="submission" date="2018-06" db="EMBL/GenBank/DDBJ databases">
        <authorList>
            <person name="Zhirakovskaya E."/>
        </authorList>
    </citation>
    <scope>NUCLEOTIDE SEQUENCE</scope>
</reference>
<dbReference type="CDD" id="cd03809">
    <property type="entry name" value="GT4_MtfB-like"/>
    <property type="match status" value="1"/>
</dbReference>
<dbReference type="SUPFAM" id="SSF53756">
    <property type="entry name" value="UDP-Glycosyltransferase/glycogen phosphorylase"/>
    <property type="match status" value="1"/>
</dbReference>
<protein>
    <recommendedName>
        <fullName evidence="5">Glycosyl transferase, group 1</fullName>
    </recommendedName>
</protein>
<dbReference type="PANTHER" id="PTHR46401">
    <property type="entry name" value="GLYCOSYLTRANSFERASE WBBK-RELATED"/>
    <property type="match status" value="1"/>
</dbReference>
<evidence type="ECO:0000259" key="2">
    <source>
        <dbReference type="Pfam" id="PF00534"/>
    </source>
</evidence>
<dbReference type="GO" id="GO:0016757">
    <property type="term" value="F:glycosyltransferase activity"/>
    <property type="evidence" value="ECO:0007669"/>
    <property type="project" value="InterPro"/>
</dbReference>
<evidence type="ECO:0008006" key="5">
    <source>
        <dbReference type="Google" id="ProtNLM"/>
    </source>
</evidence>
<dbReference type="Pfam" id="PF00534">
    <property type="entry name" value="Glycos_transf_1"/>
    <property type="match status" value="1"/>
</dbReference>
<sequence>MRIGIDARKIADSGIGRYTENLIEKLLEIDSLNEYVLFFQPEDSPNYDYPGGNVRKVIERAGKYSLAEHWALARQAEKLELDIFHATHYVLPRFLKCRSVVTIHDVIHLIDPSFGLIARAYARTMIRSAISKSEIVITVSSQTRDDLLSMFNAPSSKINVIYNGGGSDFHPVAGDRLSLSLNEMGVKQGYCLFVGSDRPHKNLKAVEGALGAMRADTRFVIVGRVGESWKKRFEKFGARVNFFEKVDKQKMEALYCGAVALLFPSYHEGFGLPPLEAMACGAPVVASDRSAIPEVTGGAAILVDPDDIEAMARALEKTRDDIDERRRLIEAGAKRAEKFSWEKTARATLELYERAVG</sequence>
<evidence type="ECO:0000313" key="4">
    <source>
        <dbReference type="EMBL" id="VAX15956.1"/>
    </source>
</evidence>
<dbReference type="InterPro" id="IPR028098">
    <property type="entry name" value="Glyco_trans_4-like_N"/>
</dbReference>
<dbReference type="InterPro" id="IPR001296">
    <property type="entry name" value="Glyco_trans_1"/>
</dbReference>
<organism evidence="4">
    <name type="scientific">hydrothermal vent metagenome</name>
    <dbReference type="NCBI Taxonomy" id="652676"/>
    <lineage>
        <taxon>unclassified sequences</taxon>
        <taxon>metagenomes</taxon>
        <taxon>ecological metagenomes</taxon>
    </lineage>
</organism>